<proteinExistence type="predicted"/>
<reference evidence="1" key="2">
    <citation type="journal article" date="2015" name="Fish Shellfish Immunol.">
        <title>Early steps in the European eel (Anguilla anguilla)-Vibrio vulnificus interaction in the gills: Role of the RtxA13 toxin.</title>
        <authorList>
            <person name="Callol A."/>
            <person name="Pajuelo D."/>
            <person name="Ebbesson L."/>
            <person name="Teles M."/>
            <person name="MacKenzie S."/>
            <person name="Amaro C."/>
        </authorList>
    </citation>
    <scope>NUCLEOTIDE SEQUENCE</scope>
</reference>
<reference evidence="1" key="1">
    <citation type="submission" date="2014-11" db="EMBL/GenBank/DDBJ databases">
        <authorList>
            <person name="Amaro Gonzalez C."/>
        </authorList>
    </citation>
    <scope>NUCLEOTIDE SEQUENCE</scope>
</reference>
<sequence>MPCFFIGLRSGRAVWTVHSRVILQDERWDVDLLRDDAGKELLQGLHVMDLLLQARHTEGAEEPR</sequence>
<name>A0A0E9T2S3_ANGAN</name>
<evidence type="ECO:0000313" key="1">
    <source>
        <dbReference type="EMBL" id="JAH47245.1"/>
    </source>
</evidence>
<protein>
    <submittedName>
        <fullName evidence="1">Uncharacterized protein</fullName>
    </submittedName>
</protein>
<organism evidence="1">
    <name type="scientific">Anguilla anguilla</name>
    <name type="common">European freshwater eel</name>
    <name type="synonym">Muraena anguilla</name>
    <dbReference type="NCBI Taxonomy" id="7936"/>
    <lineage>
        <taxon>Eukaryota</taxon>
        <taxon>Metazoa</taxon>
        <taxon>Chordata</taxon>
        <taxon>Craniata</taxon>
        <taxon>Vertebrata</taxon>
        <taxon>Euteleostomi</taxon>
        <taxon>Actinopterygii</taxon>
        <taxon>Neopterygii</taxon>
        <taxon>Teleostei</taxon>
        <taxon>Anguilliformes</taxon>
        <taxon>Anguillidae</taxon>
        <taxon>Anguilla</taxon>
    </lineage>
</organism>
<dbReference type="EMBL" id="GBXM01061332">
    <property type="protein sequence ID" value="JAH47245.1"/>
    <property type="molecule type" value="Transcribed_RNA"/>
</dbReference>
<accession>A0A0E9T2S3</accession>
<dbReference type="AlphaFoldDB" id="A0A0E9T2S3"/>